<dbReference type="RefSeq" id="WP_188497471.1">
    <property type="nucleotide sequence ID" value="NZ_BMFV01000015.1"/>
</dbReference>
<keyword evidence="1" id="KW-1133">Transmembrane helix</keyword>
<dbReference type="AlphaFoldDB" id="A0A8J3EMZ0"/>
<feature type="transmembrane region" description="Helical" evidence="1">
    <location>
        <begin position="49"/>
        <end position="70"/>
    </location>
</feature>
<evidence type="ECO:0000313" key="3">
    <source>
        <dbReference type="Proteomes" id="UP000656813"/>
    </source>
</evidence>
<keyword evidence="1" id="KW-0472">Membrane</keyword>
<keyword evidence="3" id="KW-1185">Reference proteome</keyword>
<gene>
    <name evidence="2" type="ORF">GCM10007096_22250</name>
</gene>
<evidence type="ECO:0000256" key="1">
    <source>
        <dbReference type="SAM" id="Phobius"/>
    </source>
</evidence>
<dbReference type="Proteomes" id="UP000656813">
    <property type="component" value="Unassembled WGS sequence"/>
</dbReference>
<keyword evidence="1" id="KW-0812">Transmembrane</keyword>
<reference evidence="2" key="2">
    <citation type="submission" date="2020-09" db="EMBL/GenBank/DDBJ databases">
        <authorList>
            <person name="Sun Q."/>
            <person name="Zhou Y."/>
        </authorList>
    </citation>
    <scope>NUCLEOTIDE SEQUENCE</scope>
    <source>
        <strain evidence="2">CGMCC 1.12777</strain>
    </source>
</reference>
<evidence type="ECO:0000313" key="2">
    <source>
        <dbReference type="EMBL" id="GGH82608.1"/>
    </source>
</evidence>
<protein>
    <submittedName>
        <fullName evidence="2">Uncharacterized protein</fullName>
    </submittedName>
</protein>
<sequence>MRTGNDRMSFMERIVTGARLFFVLSVFLLLLEVITWFGATAQASKVLDAFAMLITLILLLATTLGVRLLIKWQSKQERHD</sequence>
<reference evidence="2" key="1">
    <citation type="journal article" date="2014" name="Int. J. Syst. Evol. Microbiol.">
        <title>Complete genome sequence of Corynebacterium casei LMG S-19264T (=DSM 44701T), isolated from a smear-ripened cheese.</title>
        <authorList>
            <consortium name="US DOE Joint Genome Institute (JGI-PGF)"/>
            <person name="Walter F."/>
            <person name="Albersmeier A."/>
            <person name="Kalinowski J."/>
            <person name="Ruckert C."/>
        </authorList>
    </citation>
    <scope>NUCLEOTIDE SEQUENCE</scope>
    <source>
        <strain evidence="2">CGMCC 1.12777</strain>
    </source>
</reference>
<dbReference type="EMBL" id="BMFV01000015">
    <property type="protein sequence ID" value="GGH82608.1"/>
    <property type="molecule type" value="Genomic_DNA"/>
</dbReference>
<feature type="transmembrane region" description="Helical" evidence="1">
    <location>
        <begin position="20"/>
        <end position="37"/>
    </location>
</feature>
<accession>A0A8J3EMZ0</accession>
<comment type="caution">
    <text evidence="2">The sequence shown here is derived from an EMBL/GenBank/DDBJ whole genome shotgun (WGS) entry which is preliminary data.</text>
</comment>
<proteinExistence type="predicted"/>
<organism evidence="2 3">
    <name type="scientific">Pullulanibacillus pueri</name>
    <dbReference type="NCBI Taxonomy" id="1437324"/>
    <lineage>
        <taxon>Bacteria</taxon>
        <taxon>Bacillati</taxon>
        <taxon>Bacillota</taxon>
        <taxon>Bacilli</taxon>
        <taxon>Bacillales</taxon>
        <taxon>Sporolactobacillaceae</taxon>
        <taxon>Pullulanibacillus</taxon>
    </lineage>
</organism>
<name>A0A8J3EMZ0_9BACL</name>